<accession>A0AAV6W344</accession>
<gene>
    <name evidence="2" type="ORF">BUALT_BualtUnG0047300</name>
</gene>
<dbReference type="AlphaFoldDB" id="A0AAV6W344"/>
<dbReference type="InterPro" id="IPR039869">
    <property type="entry name" value="UBTD1/2"/>
</dbReference>
<dbReference type="Proteomes" id="UP000826271">
    <property type="component" value="Unassembled WGS sequence"/>
</dbReference>
<dbReference type="PANTHER" id="PTHR13609">
    <property type="entry name" value="UBIQUITIN DOMAIN CONTAINING 1 PROTEIN-RELATED"/>
    <property type="match status" value="1"/>
</dbReference>
<dbReference type="EMBL" id="WHWC01000316">
    <property type="protein sequence ID" value="KAG8362720.1"/>
    <property type="molecule type" value="Genomic_DNA"/>
</dbReference>
<proteinExistence type="predicted"/>
<dbReference type="Pfam" id="PF16455">
    <property type="entry name" value="UBD"/>
    <property type="match status" value="1"/>
</dbReference>
<comment type="caution">
    <text evidence="2">The sequence shown here is derived from an EMBL/GenBank/DDBJ whole genome shotgun (WGS) entry which is preliminary data.</text>
</comment>
<reference evidence="2" key="1">
    <citation type="submission" date="2019-10" db="EMBL/GenBank/DDBJ databases">
        <authorList>
            <person name="Zhang R."/>
            <person name="Pan Y."/>
            <person name="Wang J."/>
            <person name="Ma R."/>
            <person name="Yu S."/>
        </authorList>
    </citation>
    <scope>NUCLEOTIDE SEQUENCE</scope>
    <source>
        <strain evidence="2">LA-IB0</strain>
        <tissue evidence="2">Leaf</tissue>
    </source>
</reference>
<name>A0AAV6W344_9LAMI</name>
<feature type="domain" description="DC-UbP/UBTD2 N-terminal" evidence="1">
    <location>
        <begin position="50"/>
        <end position="90"/>
    </location>
</feature>
<keyword evidence="3" id="KW-1185">Reference proteome</keyword>
<evidence type="ECO:0000313" key="3">
    <source>
        <dbReference type="Proteomes" id="UP000826271"/>
    </source>
</evidence>
<dbReference type="InterPro" id="IPR032752">
    <property type="entry name" value="DC-UbP/UBTD2_N"/>
</dbReference>
<evidence type="ECO:0000313" key="2">
    <source>
        <dbReference type="EMBL" id="KAG8362720.1"/>
    </source>
</evidence>
<evidence type="ECO:0000259" key="1">
    <source>
        <dbReference type="Pfam" id="PF16455"/>
    </source>
</evidence>
<protein>
    <recommendedName>
        <fullName evidence="1">DC-UbP/UBTD2 N-terminal domain-containing protein</fullName>
    </recommendedName>
</protein>
<sequence>MASISDGDGGFDFRRRSYKPNSYLPMGEKTVYATQPIAANPDNYSLSKETKKIRKPKPWKHSEAITRAQLMKMREEFWDTAPHYGGRKDKLQEIAYKIDDTVDEWEVENIRQLQLEESEDSFGSSEDPWEKLDSIARENENEFKIIPNIGGISRAFKRDESTSFFEVSKIHGRDLDKTTFMSKLFSESISQGQDGIQIISIVGTGDGEDDTRSTYI</sequence>
<organism evidence="2 3">
    <name type="scientific">Buddleja alternifolia</name>
    <dbReference type="NCBI Taxonomy" id="168488"/>
    <lineage>
        <taxon>Eukaryota</taxon>
        <taxon>Viridiplantae</taxon>
        <taxon>Streptophyta</taxon>
        <taxon>Embryophyta</taxon>
        <taxon>Tracheophyta</taxon>
        <taxon>Spermatophyta</taxon>
        <taxon>Magnoliopsida</taxon>
        <taxon>eudicotyledons</taxon>
        <taxon>Gunneridae</taxon>
        <taxon>Pentapetalae</taxon>
        <taxon>asterids</taxon>
        <taxon>lamiids</taxon>
        <taxon>Lamiales</taxon>
        <taxon>Scrophulariaceae</taxon>
        <taxon>Buddlejeae</taxon>
        <taxon>Buddleja</taxon>
    </lineage>
</organism>